<dbReference type="AlphaFoldDB" id="A0A917MWF8"/>
<dbReference type="EMBL" id="BMIB01000003">
    <property type="protein sequence ID" value="GGH70291.1"/>
    <property type="molecule type" value="Genomic_DNA"/>
</dbReference>
<evidence type="ECO:0000313" key="5">
    <source>
        <dbReference type="Proteomes" id="UP000627292"/>
    </source>
</evidence>
<feature type="region of interest" description="Disordered" evidence="1">
    <location>
        <begin position="157"/>
        <end position="177"/>
    </location>
</feature>
<dbReference type="InterPro" id="IPR022187">
    <property type="entry name" value="Conjug_transposon_TraM"/>
</dbReference>
<keyword evidence="2" id="KW-1133">Transmembrane helix</keyword>
<dbReference type="RefSeq" id="WP_188953327.1">
    <property type="nucleotide sequence ID" value="NZ_BMIB01000003.1"/>
</dbReference>
<evidence type="ECO:0000313" key="4">
    <source>
        <dbReference type="EMBL" id="GGH70291.1"/>
    </source>
</evidence>
<proteinExistence type="predicted"/>
<accession>A0A917MWF8</accession>
<sequence>MQTQNTSQAMNTKAERQKKFLLAFPLVAFPLFTFVLWSLGIIAPAKAVAQNEQAHKGINMTLPDAKLKEQKSWNKLSFYEQAAKDSAQWKAQVKTDPYFKQRNAELLTDTPVGTSAVTGSRLSYDPSPYGLPGYKNDNEAKVYRKIAQLNSQLEQSVKDTPKVTAPVPAGISQPQAGMTSADIDRLESMMQVMGQGKEEDPEINQLNGMLEKILDIQHPERMQEKIRKTSVAHKAQVFPVTLQQRQPVSLLEGKATAISLPDTAQNADSAVFAVNIVEKGNAFYSLEDDLSNEGEGKTAVEAVVHSTQTIVSGSTIKLRLATDIYINGLLIPAGTFVYGAAALIGERLTVTIKSIAYRNSILPVALSVFDMDGMEGMYMPGAISRDVAKQSTDQTIQGIGLTSLDPSLAVQAASAGIDATKNLLSKKVKLVRVTIKAGYRVLLRDNNNK</sequence>
<dbReference type="Proteomes" id="UP000627292">
    <property type="component" value="Unassembled WGS sequence"/>
</dbReference>
<evidence type="ECO:0000256" key="1">
    <source>
        <dbReference type="SAM" id="MobiDB-lite"/>
    </source>
</evidence>
<feature type="domain" description="Conjugative transposon TraM C-terminal" evidence="3">
    <location>
        <begin position="300"/>
        <end position="444"/>
    </location>
</feature>
<dbReference type="InterPro" id="IPR055407">
    <property type="entry name" value="TraM_C"/>
</dbReference>
<evidence type="ECO:0000259" key="3">
    <source>
        <dbReference type="Pfam" id="PF12508"/>
    </source>
</evidence>
<reference evidence="4" key="1">
    <citation type="journal article" date="2014" name="Int. J. Syst. Evol. Microbiol.">
        <title>Complete genome sequence of Corynebacterium casei LMG S-19264T (=DSM 44701T), isolated from a smear-ripened cheese.</title>
        <authorList>
            <consortium name="US DOE Joint Genome Institute (JGI-PGF)"/>
            <person name="Walter F."/>
            <person name="Albersmeier A."/>
            <person name="Kalinowski J."/>
            <person name="Ruckert C."/>
        </authorList>
    </citation>
    <scope>NUCLEOTIDE SEQUENCE</scope>
    <source>
        <strain evidence="4">CGMCC 1.15290</strain>
    </source>
</reference>
<organism evidence="4 5">
    <name type="scientific">Filimonas zeae</name>
    <dbReference type="NCBI Taxonomy" id="1737353"/>
    <lineage>
        <taxon>Bacteria</taxon>
        <taxon>Pseudomonadati</taxon>
        <taxon>Bacteroidota</taxon>
        <taxon>Chitinophagia</taxon>
        <taxon>Chitinophagales</taxon>
        <taxon>Chitinophagaceae</taxon>
        <taxon>Filimonas</taxon>
    </lineage>
</organism>
<reference evidence="4" key="2">
    <citation type="submission" date="2020-09" db="EMBL/GenBank/DDBJ databases">
        <authorList>
            <person name="Sun Q."/>
            <person name="Zhou Y."/>
        </authorList>
    </citation>
    <scope>NUCLEOTIDE SEQUENCE</scope>
    <source>
        <strain evidence="4">CGMCC 1.15290</strain>
    </source>
</reference>
<gene>
    <name evidence="4" type="ORF">GCM10011379_28410</name>
</gene>
<keyword evidence="2" id="KW-0472">Membrane</keyword>
<name>A0A917MWF8_9BACT</name>
<protein>
    <submittedName>
        <fullName evidence="4">Conjugative transposon protein TraM</fullName>
    </submittedName>
</protein>
<evidence type="ECO:0000256" key="2">
    <source>
        <dbReference type="SAM" id="Phobius"/>
    </source>
</evidence>
<comment type="caution">
    <text evidence="4">The sequence shown here is derived from an EMBL/GenBank/DDBJ whole genome shotgun (WGS) entry which is preliminary data.</text>
</comment>
<keyword evidence="5" id="KW-1185">Reference proteome</keyword>
<dbReference type="NCBIfam" id="TIGR03779">
    <property type="entry name" value="Bac_Flav_CT_M"/>
    <property type="match status" value="1"/>
</dbReference>
<keyword evidence="2" id="KW-0812">Transmembrane</keyword>
<dbReference type="Pfam" id="PF12508">
    <property type="entry name" value="Transposon_TraM"/>
    <property type="match status" value="1"/>
</dbReference>
<feature type="transmembrane region" description="Helical" evidence="2">
    <location>
        <begin position="20"/>
        <end position="43"/>
    </location>
</feature>